<feature type="domain" description="C-type lectin" evidence="2">
    <location>
        <begin position="633"/>
        <end position="745"/>
    </location>
</feature>
<dbReference type="InterPro" id="IPR016187">
    <property type="entry name" value="CTDL_fold"/>
</dbReference>
<name>A0AA39LQL4_9BILA</name>
<dbReference type="PROSITE" id="PS50041">
    <property type="entry name" value="C_TYPE_LECTIN_2"/>
    <property type="match status" value="2"/>
</dbReference>
<dbReference type="InterPro" id="IPR001304">
    <property type="entry name" value="C-type_lectin-like"/>
</dbReference>
<feature type="domain" description="C-type lectin" evidence="2">
    <location>
        <begin position="505"/>
        <end position="617"/>
    </location>
</feature>
<evidence type="ECO:0000259" key="2">
    <source>
        <dbReference type="PROSITE" id="PS50041"/>
    </source>
</evidence>
<dbReference type="AlphaFoldDB" id="A0AA39LQL4"/>
<keyword evidence="1" id="KW-1015">Disulfide bond</keyword>
<dbReference type="CDD" id="cd00037">
    <property type="entry name" value="CLECT"/>
    <property type="match status" value="2"/>
</dbReference>
<accession>A0AA39LQL4</accession>
<reference evidence="3" key="1">
    <citation type="submission" date="2023-06" db="EMBL/GenBank/DDBJ databases">
        <title>Genomic analysis of the entomopathogenic nematode Steinernema hermaphroditum.</title>
        <authorList>
            <person name="Schwarz E.M."/>
            <person name="Heppert J.K."/>
            <person name="Baniya A."/>
            <person name="Schwartz H.T."/>
            <person name="Tan C.-H."/>
            <person name="Antoshechkin I."/>
            <person name="Sternberg P.W."/>
            <person name="Goodrich-Blair H."/>
            <person name="Dillman A.R."/>
        </authorList>
    </citation>
    <scope>NUCLEOTIDE SEQUENCE</scope>
    <source>
        <strain evidence="3">PS9179</strain>
        <tissue evidence="3">Whole animal</tissue>
    </source>
</reference>
<dbReference type="InterPro" id="IPR016186">
    <property type="entry name" value="C-type_lectin-like/link_sf"/>
</dbReference>
<dbReference type="Gene3D" id="3.10.100.10">
    <property type="entry name" value="Mannose-Binding Protein A, subunit A"/>
    <property type="match status" value="2"/>
</dbReference>
<organism evidence="3 4">
    <name type="scientific">Steinernema hermaphroditum</name>
    <dbReference type="NCBI Taxonomy" id="289476"/>
    <lineage>
        <taxon>Eukaryota</taxon>
        <taxon>Metazoa</taxon>
        <taxon>Ecdysozoa</taxon>
        <taxon>Nematoda</taxon>
        <taxon>Chromadorea</taxon>
        <taxon>Rhabditida</taxon>
        <taxon>Tylenchina</taxon>
        <taxon>Panagrolaimomorpha</taxon>
        <taxon>Strongyloidoidea</taxon>
        <taxon>Steinernematidae</taxon>
        <taxon>Steinernema</taxon>
    </lineage>
</organism>
<dbReference type="Pfam" id="PF00059">
    <property type="entry name" value="Lectin_C"/>
    <property type="match status" value="2"/>
</dbReference>
<protein>
    <recommendedName>
        <fullName evidence="2">C-type lectin domain-containing protein</fullName>
    </recommendedName>
</protein>
<keyword evidence="4" id="KW-1185">Reference proteome</keyword>
<dbReference type="PROSITE" id="PS00615">
    <property type="entry name" value="C_TYPE_LECTIN_1"/>
    <property type="match status" value="1"/>
</dbReference>
<dbReference type="PANTHER" id="PTHR22803">
    <property type="entry name" value="MANNOSE, PHOSPHOLIPASE, LECTIN RECEPTOR RELATED"/>
    <property type="match status" value="1"/>
</dbReference>
<dbReference type="InterPro" id="IPR018378">
    <property type="entry name" value="C-type_lectin_CS"/>
</dbReference>
<gene>
    <name evidence="3" type="ORF">QR680_018187</name>
</gene>
<dbReference type="InterPro" id="IPR050111">
    <property type="entry name" value="C-type_lectin/snaclec_domain"/>
</dbReference>
<evidence type="ECO:0000313" key="4">
    <source>
        <dbReference type="Proteomes" id="UP001175271"/>
    </source>
</evidence>
<evidence type="ECO:0000313" key="3">
    <source>
        <dbReference type="EMBL" id="KAK0405770.1"/>
    </source>
</evidence>
<dbReference type="Proteomes" id="UP001175271">
    <property type="component" value="Unassembled WGS sequence"/>
</dbReference>
<dbReference type="SMART" id="SM00034">
    <property type="entry name" value="CLECT"/>
    <property type="match status" value="2"/>
</dbReference>
<evidence type="ECO:0000256" key="1">
    <source>
        <dbReference type="ARBA" id="ARBA00023157"/>
    </source>
</evidence>
<comment type="caution">
    <text evidence="3">The sequence shown here is derived from an EMBL/GenBank/DDBJ whole genome shotgun (WGS) entry which is preliminary data.</text>
</comment>
<dbReference type="SUPFAM" id="SSF56436">
    <property type="entry name" value="C-type lectin-like"/>
    <property type="match status" value="2"/>
</dbReference>
<sequence>MRTSIMSNYITMSWLVELSKKYGTDFVKRYGDKKTTTGRTVRMFCSRSGSTVNKSKLTQTGKIPRLSVRCGKDCTAFLVAHVTSSKVSVEYCLQHAAHVIEAEEGKWMRLSSEQREWVISLLRDSRNADYILDQIARRENVAPYDRLQYLSRRDIYDFDRRCNACNFRLDRDDLTSVRIRSEQDENLHGFKEPADETGEGFCLIIGTKYQEELLWRYGREAICLDSTHNVTKYSLKLVTVLVFTEAGVARAVGHCLCYQESAKDMLPFFRWIRESEKNQMKLDDLISQMLTYLWNSDLKNYAAYFSTNYLTDERVKKWAAPYREGTVVNCNMGLERFHLLLKDDYLKFRQNKRIDELVDLLIKYSGDASRKDKYMVRGSTTGRYRLQVSHANHKSAEAKLQESGRVQNQADGSFIVFSSSTSSGRNVTFFELCSCLDRDSGYECFNWIKGFKGDFESAKKACVKSGGQMASFHQDDSNSDLSSSFLFSPLVAQQFCPNDGYLADSGLQCFDWIKGFKGDFEAAKKACVKSGGQMASIHEMGDNFALGSFGLDPLWLGGQDTHNNGTWTWVDGKRFDYTAWAAGEPSNIAGRNCLQGDPVTETWRAASCDEQRNVVCEYKFTPPTIPTNPPKCWDNFCYKFGNALVDWATAEKNCQAMKGHLASIHSKNDEYNIQMLAESVGIDQFWIGATISMSDQPVWSDGSAFNYTNWDANMAPTHETGRCVQDDLVNWFNMPCSYTAQTLCEIPASQM</sequence>
<proteinExistence type="predicted"/>
<dbReference type="EMBL" id="JAUCMV010000004">
    <property type="protein sequence ID" value="KAK0405770.1"/>
    <property type="molecule type" value="Genomic_DNA"/>
</dbReference>